<protein>
    <submittedName>
        <fullName evidence="1">Uncharacterized protein</fullName>
    </submittedName>
</protein>
<dbReference type="AlphaFoldDB" id="K1LT75"/>
<proteinExistence type="predicted"/>
<evidence type="ECO:0000313" key="2">
    <source>
        <dbReference type="Proteomes" id="UP000004478"/>
    </source>
</evidence>
<name>K1LT75_CECL9</name>
<keyword evidence="2" id="KW-1185">Reference proteome</keyword>
<comment type="caution">
    <text evidence="1">The sequence shown here is derived from an EMBL/GenBank/DDBJ whole genome shotgun (WGS) entry which is preliminary data.</text>
</comment>
<evidence type="ECO:0000313" key="1">
    <source>
        <dbReference type="EMBL" id="EKB47339.1"/>
    </source>
</evidence>
<dbReference type="Proteomes" id="UP000004478">
    <property type="component" value="Unassembled WGS sequence"/>
</dbReference>
<dbReference type="EMBL" id="AMGM01000142">
    <property type="protein sequence ID" value="EKB47339.1"/>
    <property type="molecule type" value="Genomic_DNA"/>
</dbReference>
<gene>
    <name evidence="1" type="ORF">B879_04057</name>
</gene>
<sequence length="39" mass="4962">MIYIFFDEFLRNKLFLIDVLLMYPYHLLLQIKYRDCNVF</sequence>
<reference evidence="1 2" key="1">
    <citation type="journal article" date="2012" name="J. Bacteriol.">
        <title>Draft Genome Sequence of Cecembia lonarensis Strain LW9T, Isolated from Lonar Lake, a Haloalkaline Lake in India.</title>
        <authorList>
            <person name="Shivaji S."/>
            <person name="Ara S."/>
            <person name="Singh A."/>
            <person name="Pinnaka A.K."/>
        </authorList>
    </citation>
    <scope>NUCLEOTIDE SEQUENCE [LARGE SCALE GENOMIC DNA]</scope>
    <source>
        <strain evidence="1 2">LW9</strain>
    </source>
</reference>
<organism evidence="1 2">
    <name type="scientific">Cecembia lonarensis (strain CCUG 58316 / KCTC 22772 / LW9)</name>
    <dbReference type="NCBI Taxonomy" id="1225176"/>
    <lineage>
        <taxon>Bacteria</taxon>
        <taxon>Pseudomonadati</taxon>
        <taxon>Bacteroidota</taxon>
        <taxon>Cytophagia</taxon>
        <taxon>Cytophagales</taxon>
        <taxon>Cyclobacteriaceae</taxon>
        <taxon>Cecembia</taxon>
    </lineage>
</organism>
<accession>K1LT75</accession>